<dbReference type="CDD" id="cd00610">
    <property type="entry name" value="OAT_like"/>
    <property type="match status" value="1"/>
</dbReference>
<dbReference type="Proteomes" id="UP000298246">
    <property type="component" value="Unassembled WGS sequence"/>
</dbReference>
<dbReference type="InterPro" id="IPR015422">
    <property type="entry name" value="PyrdxlP-dep_Trfase_small"/>
</dbReference>
<keyword evidence="2 6" id="KW-0032">Aminotransferase</keyword>
<keyword evidence="7" id="KW-1185">Reference proteome</keyword>
<dbReference type="InterPro" id="IPR015421">
    <property type="entry name" value="PyrdxlP-dep_Trfase_major"/>
</dbReference>
<dbReference type="Gene3D" id="3.40.640.10">
    <property type="entry name" value="Type I PLP-dependent aspartate aminotransferase-like (Major domain)"/>
    <property type="match status" value="1"/>
</dbReference>
<comment type="caution">
    <text evidence="6">The sequence shown here is derived from an EMBL/GenBank/DDBJ whole genome shotgun (WGS) entry which is preliminary data.</text>
</comment>
<dbReference type="EMBL" id="MYFO01000009">
    <property type="protein sequence ID" value="TFE88666.1"/>
    <property type="molecule type" value="Genomic_DNA"/>
</dbReference>
<evidence type="ECO:0000256" key="3">
    <source>
        <dbReference type="ARBA" id="ARBA00022679"/>
    </source>
</evidence>
<name>A0A4Y8Q4P9_9BACL</name>
<accession>A0A4Y8Q4P9</accession>
<reference evidence="6 7" key="1">
    <citation type="submission" date="2017-03" db="EMBL/GenBank/DDBJ databases">
        <title>Isolation of Levoglucosan Utilizing Bacteria.</title>
        <authorList>
            <person name="Arya A.S."/>
        </authorList>
    </citation>
    <scope>NUCLEOTIDE SEQUENCE [LARGE SCALE GENOMIC DNA]</scope>
    <source>
        <strain evidence="6 7">MEC069</strain>
    </source>
</reference>
<proteinExistence type="inferred from homology"/>
<dbReference type="FunFam" id="3.40.640.10:FF:000004">
    <property type="entry name" value="Acetylornithine aminotransferase"/>
    <property type="match status" value="1"/>
</dbReference>
<dbReference type="OrthoDB" id="9807885at2"/>
<evidence type="ECO:0000256" key="4">
    <source>
        <dbReference type="ARBA" id="ARBA00022898"/>
    </source>
</evidence>
<comment type="similarity">
    <text evidence="5">Belongs to the class-III pyridoxal-phosphate-dependent aminotransferase family.</text>
</comment>
<dbReference type="PANTHER" id="PTHR11986:SF79">
    <property type="entry name" value="ACETYLORNITHINE AMINOTRANSFERASE, MITOCHONDRIAL"/>
    <property type="match status" value="1"/>
</dbReference>
<evidence type="ECO:0000256" key="1">
    <source>
        <dbReference type="ARBA" id="ARBA00001933"/>
    </source>
</evidence>
<evidence type="ECO:0000313" key="7">
    <source>
        <dbReference type="Proteomes" id="UP000298246"/>
    </source>
</evidence>
<gene>
    <name evidence="6" type="ORF">B5M42_09475</name>
</gene>
<dbReference type="InterPro" id="IPR015424">
    <property type="entry name" value="PyrdxlP-dep_Trfase"/>
</dbReference>
<organism evidence="6 7">
    <name type="scientific">Paenibacillus athensensis</name>
    <dbReference type="NCBI Taxonomy" id="1967502"/>
    <lineage>
        <taxon>Bacteria</taxon>
        <taxon>Bacillati</taxon>
        <taxon>Bacillota</taxon>
        <taxon>Bacilli</taxon>
        <taxon>Bacillales</taxon>
        <taxon>Paenibacillaceae</taxon>
        <taxon>Paenibacillus</taxon>
    </lineage>
</organism>
<dbReference type="GO" id="GO:0008483">
    <property type="term" value="F:transaminase activity"/>
    <property type="evidence" value="ECO:0007669"/>
    <property type="project" value="UniProtKB-KW"/>
</dbReference>
<dbReference type="AlphaFoldDB" id="A0A4Y8Q4P9"/>
<comment type="cofactor">
    <cofactor evidence="1">
        <name>pyridoxal 5'-phosphate</name>
        <dbReference type="ChEBI" id="CHEBI:597326"/>
    </cofactor>
</comment>
<evidence type="ECO:0000256" key="2">
    <source>
        <dbReference type="ARBA" id="ARBA00022576"/>
    </source>
</evidence>
<dbReference type="InterPro" id="IPR050103">
    <property type="entry name" value="Class-III_PLP-dep_AT"/>
</dbReference>
<dbReference type="RefSeq" id="WP_134752102.1">
    <property type="nucleotide sequence ID" value="NZ_MYFO02000002.1"/>
</dbReference>
<dbReference type="PANTHER" id="PTHR11986">
    <property type="entry name" value="AMINOTRANSFERASE CLASS III"/>
    <property type="match status" value="1"/>
</dbReference>
<dbReference type="InterPro" id="IPR005814">
    <property type="entry name" value="Aminotrans_3"/>
</dbReference>
<dbReference type="Gene3D" id="3.90.1150.10">
    <property type="entry name" value="Aspartate Aminotransferase, domain 1"/>
    <property type="match status" value="1"/>
</dbReference>
<dbReference type="SUPFAM" id="SSF53383">
    <property type="entry name" value="PLP-dependent transferases"/>
    <property type="match status" value="1"/>
</dbReference>
<dbReference type="GO" id="GO:0042802">
    <property type="term" value="F:identical protein binding"/>
    <property type="evidence" value="ECO:0007669"/>
    <property type="project" value="TreeGrafter"/>
</dbReference>
<dbReference type="PIRSF" id="PIRSF000521">
    <property type="entry name" value="Transaminase_4ab_Lys_Orn"/>
    <property type="match status" value="1"/>
</dbReference>
<keyword evidence="3 6" id="KW-0808">Transferase</keyword>
<evidence type="ECO:0000313" key="6">
    <source>
        <dbReference type="EMBL" id="TFE88666.1"/>
    </source>
</evidence>
<evidence type="ECO:0000256" key="5">
    <source>
        <dbReference type="RuleBase" id="RU003560"/>
    </source>
</evidence>
<dbReference type="Pfam" id="PF00202">
    <property type="entry name" value="Aminotran_3"/>
    <property type="match status" value="1"/>
</dbReference>
<dbReference type="GO" id="GO:0030170">
    <property type="term" value="F:pyridoxal phosphate binding"/>
    <property type="evidence" value="ECO:0007669"/>
    <property type="project" value="InterPro"/>
</dbReference>
<protein>
    <submittedName>
        <fullName evidence="6">Aspartate aminotransferase family protein</fullName>
    </submittedName>
</protein>
<keyword evidence="4 5" id="KW-0663">Pyridoxal phosphate</keyword>
<sequence>MPTLQGLKLMSVEDADQMSEKENLRLFKKHLGGNLGKMLSMLGFGDSIPVKAEGMYITLSDGRKILDMTGHVGVLVAGHNHPRILEARRKWAERKGLETWKFFPSPYQAALCHNLSLIFPEDLEVVFFCNSGAEANEGAMKLAEKYAGPDRNLIVYTDISFHGKTHATLTVSGSEKHQNHHFHQIDNCVMVKYGDIDDLRRVVEAHKTGKNSSRVGTFIVEAIRTEGVVIPDRDYFKQVRQLCDEYDIVLIFDEIYTGFGRTGKMFAFEHFGVSPDICSFSKAFGGGKATFAAFIARPRIYSKAYPKMNEATLHSTTYNGYGEEIVSALEVLHILNDERLVENSEDMGRYLLSRLQEVKKEFPDIVADVGGIGLLTCIKFKTKGEKLMRLISSAGTEYMEKFVTGAIITTLLKQYNILTFTPPHDSAQLLITPSLIIGKEHIDYFIESLKKVLSGSLWKVGLDYVKKLSES</sequence>